<proteinExistence type="predicted"/>
<organism evidence="1 2">
    <name type="scientific">Naumannella halotolerans</name>
    <dbReference type="NCBI Taxonomy" id="993414"/>
    <lineage>
        <taxon>Bacteria</taxon>
        <taxon>Bacillati</taxon>
        <taxon>Actinomycetota</taxon>
        <taxon>Actinomycetes</taxon>
        <taxon>Propionibacteriales</taxon>
        <taxon>Propionibacteriaceae</taxon>
        <taxon>Naumannella</taxon>
    </lineage>
</organism>
<evidence type="ECO:0000313" key="2">
    <source>
        <dbReference type="Proteomes" id="UP000295371"/>
    </source>
</evidence>
<accession>A0A4R7IWS2</accession>
<dbReference type="EMBL" id="SOAW01000004">
    <property type="protein sequence ID" value="TDT29080.1"/>
    <property type="molecule type" value="Genomic_DNA"/>
</dbReference>
<name>A0A4R7IWS2_9ACTN</name>
<keyword evidence="2" id="KW-1185">Reference proteome</keyword>
<protein>
    <submittedName>
        <fullName evidence="1">Uncharacterized protein</fullName>
    </submittedName>
</protein>
<sequence length="327" mass="35237">MATGEAPFEQLLRHLETDSERVEWTDSADLARMSLEALSGNADERRGRSRGTVRLFGEAVDRNSAALEDVSAVLLNWQRAVTAVGASLEGVKTLRGRLSSTLLTRTAMELSGAGTGSLALSIAAKPDPEAEISPGGQDALVSPPRPLVDRASEALIGVMAQFATRDAVDDTLAATLTLHGSRFTSALRNLADAIARGGFDFQARWEEPYFPTQRVTWTTSTARDARGFIDGRDLDAEETELAGTLVTISNRERWLLDTADPDSDDGVTTVKLSATNITDEVARSLSVGDEVTVHAIVKTRMQPDGRTHSSYQALAVERRSEDRPAAE</sequence>
<evidence type="ECO:0000313" key="1">
    <source>
        <dbReference type="EMBL" id="TDT29080.1"/>
    </source>
</evidence>
<gene>
    <name evidence="1" type="ORF">CLV29_3173</name>
</gene>
<comment type="caution">
    <text evidence="1">The sequence shown here is derived from an EMBL/GenBank/DDBJ whole genome shotgun (WGS) entry which is preliminary data.</text>
</comment>
<dbReference type="Proteomes" id="UP000295371">
    <property type="component" value="Unassembled WGS sequence"/>
</dbReference>
<reference evidence="1 2" key="1">
    <citation type="submission" date="2019-03" db="EMBL/GenBank/DDBJ databases">
        <title>Genomic Encyclopedia of Archaeal and Bacterial Type Strains, Phase II (KMG-II): from individual species to whole genera.</title>
        <authorList>
            <person name="Goeker M."/>
        </authorList>
    </citation>
    <scope>NUCLEOTIDE SEQUENCE [LARGE SCALE GENOMIC DNA]</scope>
    <source>
        <strain evidence="1 2">DSM 24323</strain>
    </source>
</reference>
<dbReference type="AlphaFoldDB" id="A0A4R7IWS2"/>